<comment type="subcellular location">
    <subcellularLocation>
        <location evidence="4">Cytoplasm</location>
    </subcellularLocation>
</comment>
<dbReference type="CDD" id="cd16432">
    <property type="entry name" value="CheB_Rec"/>
    <property type="match status" value="1"/>
</dbReference>
<keyword evidence="2 4" id="KW-0378">Hydrolase</keyword>
<dbReference type="NCBIfam" id="NF001965">
    <property type="entry name" value="PRK00742.1"/>
    <property type="match status" value="1"/>
</dbReference>
<organism evidence="9 10">
    <name type="scientific">Thioploca ingrica</name>
    <dbReference type="NCBI Taxonomy" id="40754"/>
    <lineage>
        <taxon>Bacteria</taxon>
        <taxon>Pseudomonadati</taxon>
        <taxon>Pseudomonadota</taxon>
        <taxon>Gammaproteobacteria</taxon>
        <taxon>Thiotrichales</taxon>
        <taxon>Thiotrichaceae</taxon>
        <taxon>Thioploca</taxon>
    </lineage>
</organism>
<dbReference type="SUPFAM" id="SSF52738">
    <property type="entry name" value="Methylesterase CheB, C-terminal domain"/>
    <property type="match status" value="1"/>
</dbReference>
<evidence type="ECO:0000259" key="8">
    <source>
        <dbReference type="PROSITE" id="PS50122"/>
    </source>
</evidence>
<dbReference type="HOGENOM" id="CLU_000445_51_0_6"/>
<comment type="PTM">
    <text evidence="4">Phosphorylated by CheA. Phosphorylation of the N-terminal regulatory domain activates the methylesterase activity.</text>
</comment>
<sequence length="349" mass="37866">MNKIIRVLVVDDSAYIRKVIKKILSRSPFIDVVGTACDGEEALKLVQELNPDVITLDLVMPLLDGIGFLRAQLLRQPLRVIIVSITTDSSEQVLEALDLGAIDFIHKPTSLATEKIFEISDELISKIKAAALLPLTSLRKVIPPPTITVPPLTKSILSKKMVDIVVLGISTGGPQALRFLIPQLPADFPVPIAMVLHMPVGYTKAYAEKLDEISALTVVEASEGEELRPGVALLAPAGRHLKLLRLENNQVIVHLDTNPSNTLHRPSVDVLFQSAAEIFHKRILGVVMTGMGSDGKQGAAWIKSQGGIIFTEAEGSCVVYGMPLSVVEAGLSDKMIPLERMSQEILEMV</sequence>
<dbReference type="Gene3D" id="3.40.50.2300">
    <property type="match status" value="1"/>
</dbReference>
<dbReference type="PIRSF" id="PIRSF000876">
    <property type="entry name" value="RR_chemtxs_CheB"/>
    <property type="match status" value="1"/>
</dbReference>
<dbReference type="STRING" id="40754.THII_0549"/>
<evidence type="ECO:0000256" key="5">
    <source>
        <dbReference type="PROSITE-ProRule" id="PRU00050"/>
    </source>
</evidence>
<comment type="similarity">
    <text evidence="4">Belongs to the CheB family.</text>
</comment>
<dbReference type="EC" id="3.1.1.61" evidence="4"/>
<reference evidence="9 10" key="1">
    <citation type="journal article" date="2014" name="ISME J.">
        <title>Ecophysiology of Thioploca ingrica as revealed by the complete genome sequence supplemented with proteomic evidence.</title>
        <authorList>
            <person name="Kojima H."/>
            <person name="Ogura Y."/>
            <person name="Yamamoto N."/>
            <person name="Togashi T."/>
            <person name="Mori H."/>
            <person name="Watanabe T."/>
            <person name="Nemoto F."/>
            <person name="Kurokawa K."/>
            <person name="Hayashi T."/>
            <person name="Fukui M."/>
        </authorList>
    </citation>
    <scope>NUCLEOTIDE SEQUENCE [LARGE SCALE GENOMIC DNA]</scope>
</reference>
<name>A0A090BUC1_9GAMM</name>
<dbReference type="KEGG" id="tig:THII_0549"/>
<dbReference type="PANTHER" id="PTHR42872">
    <property type="entry name" value="PROTEIN-GLUTAMATE METHYLESTERASE/PROTEIN-GLUTAMINE GLUTAMINASE"/>
    <property type="match status" value="1"/>
</dbReference>
<evidence type="ECO:0000256" key="6">
    <source>
        <dbReference type="PROSITE-ProRule" id="PRU00169"/>
    </source>
</evidence>
<dbReference type="Proteomes" id="UP000031623">
    <property type="component" value="Chromosome"/>
</dbReference>
<comment type="domain">
    <text evidence="4">Contains a C-terminal catalytic domain, and an N-terminal region which modulates catalytic activity.</text>
</comment>
<evidence type="ECO:0000313" key="9">
    <source>
        <dbReference type="EMBL" id="BAP54846.1"/>
    </source>
</evidence>
<dbReference type="GO" id="GO:0050568">
    <property type="term" value="F:protein-glutamine glutaminase activity"/>
    <property type="evidence" value="ECO:0007669"/>
    <property type="project" value="UniProtKB-UniRule"/>
</dbReference>
<feature type="active site" evidence="4 5">
    <location>
        <position position="197"/>
    </location>
</feature>
<feature type="domain" description="Response regulatory" evidence="7">
    <location>
        <begin position="6"/>
        <end position="122"/>
    </location>
</feature>
<dbReference type="OrthoDB" id="9793421at2"/>
<evidence type="ECO:0000256" key="1">
    <source>
        <dbReference type="ARBA" id="ARBA00022500"/>
    </source>
</evidence>
<evidence type="ECO:0000313" key="10">
    <source>
        <dbReference type="Proteomes" id="UP000031623"/>
    </source>
</evidence>
<feature type="modified residue" description="4-aspartylphosphate" evidence="4 6">
    <location>
        <position position="57"/>
    </location>
</feature>
<comment type="catalytic activity">
    <reaction evidence="4">
        <text>L-glutaminyl-[protein] + H2O = L-glutamyl-[protein] + NH4(+)</text>
        <dbReference type="Rhea" id="RHEA:16441"/>
        <dbReference type="Rhea" id="RHEA-COMP:10207"/>
        <dbReference type="Rhea" id="RHEA-COMP:10208"/>
        <dbReference type="ChEBI" id="CHEBI:15377"/>
        <dbReference type="ChEBI" id="CHEBI:28938"/>
        <dbReference type="ChEBI" id="CHEBI:29973"/>
        <dbReference type="ChEBI" id="CHEBI:30011"/>
        <dbReference type="EC" id="3.5.1.44"/>
    </reaction>
</comment>
<keyword evidence="10" id="KW-1185">Reference proteome</keyword>
<dbReference type="EMBL" id="AP014633">
    <property type="protein sequence ID" value="BAP54846.1"/>
    <property type="molecule type" value="Genomic_DNA"/>
</dbReference>
<dbReference type="GO" id="GO:0005737">
    <property type="term" value="C:cytoplasm"/>
    <property type="evidence" value="ECO:0007669"/>
    <property type="project" value="UniProtKB-SubCell"/>
</dbReference>
<dbReference type="Pfam" id="PF01339">
    <property type="entry name" value="CheB_methylest"/>
    <property type="match status" value="1"/>
</dbReference>
<comment type="catalytic activity">
    <reaction evidence="3 4">
        <text>[protein]-L-glutamate 5-O-methyl ester + H2O = L-glutamyl-[protein] + methanol + H(+)</text>
        <dbReference type="Rhea" id="RHEA:23236"/>
        <dbReference type="Rhea" id="RHEA-COMP:10208"/>
        <dbReference type="Rhea" id="RHEA-COMP:10311"/>
        <dbReference type="ChEBI" id="CHEBI:15377"/>
        <dbReference type="ChEBI" id="CHEBI:15378"/>
        <dbReference type="ChEBI" id="CHEBI:17790"/>
        <dbReference type="ChEBI" id="CHEBI:29973"/>
        <dbReference type="ChEBI" id="CHEBI:82795"/>
        <dbReference type="EC" id="3.1.1.61"/>
    </reaction>
</comment>
<feature type="active site" evidence="4 5">
    <location>
        <position position="294"/>
    </location>
</feature>
<gene>
    <name evidence="4" type="primary">cheB</name>
    <name evidence="9" type="ORF">THII_0549</name>
</gene>
<dbReference type="Gene3D" id="3.40.50.180">
    <property type="entry name" value="Methylesterase CheB, C-terminal domain"/>
    <property type="match status" value="1"/>
</dbReference>
<accession>A0A090BUC1</accession>
<dbReference type="CDD" id="cd17541">
    <property type="entry name" value="REC_CheB-like"/>
    <property type="match status" value="1"/>
</dbReference>
<evidence type="ECO:0000256" key="3">
    <source>
        <dbReference type="ARBA" id="ARBA00048267"/>
    </source>
</evidence>
<keyword evidence="4 6" id="KW-0597">Phosphoprotein</keyword>
<dbReference type="InterPro" id="IPR000673">
    <property type="entry name" value="Sig_transdc_resp-reg_Me-estase"/>
</dbReference>
<evidence type="ECO:0000256" key="2">
    <source>
        <dbReference type="ARBA" id="ARBA00022801"/>
    </source>
</evidence>
<comment type="function">
    <text evidence="4">Involved in chemotaxis. Part of a chemotaxis signal transduction system that modulates chemotaxis in response to various stimuli. Catalyzes the demethylation of specific methylglutamate residues introduced into the chemoreceptors (methyl-accepting chemotaxis proteins or MCP) by CheR. Also mediates the irreversible deamidation of specific glutamine residues to glutamic acid.</text>
</comment>
<dbReference type="Pfam" id="PF00072">
    <property type="entry name" value="Response_reg"/>
    <property type="match status" value="1"/>
</dbReference>
<evidence type="ECO:0000256" key="4">
    <source>
        <dbReference type="HAMAP-Rule" id="MF_00099"/>
    </source>
</evidence>
<dbReference type="AlphaFoldDB" id="A0A090BUC1"/>
<dbReference type="InterPro" id="IPR001789">
    <property type="entry name" value="Sig_transdc_resp-reg_receiver"/>
</dbReference>
<dbReference type="PROSITE" id="PS50122">
    <property type="entry name" value="CHEB"/>
    <property type="match status" value="1"/>
</dbReference>
<dbReference type="GO" id="GO:0008984">
    <property type="term" value="F:protein-glutamate methylesterase activity"/>
    <property type="evidence" value="ECO:0007669"/>
    <property type="project" value="UniProtKB-UniRule"/>
</dbReference>
<dbReference type="GO" id="GO:0000156">
    <property type="term" value="F:phosphorelay response regulator activity"/>
    <property type="evidence" value="ECO:0007669"/>
    <property type="project" value="InterPro"/>
</dbReference>
<dbReference type="GO" id="GO:0006935">
    <property type="term" value="P:chemotaxis"/>
    <property type="evidence" value="ECO:0007669"/>
    <property type="project" value="UniProtKB-UniRule"/>
</dbReference>
<keyword evidence="4" id="KW-0963">Cytoplasm</keyword>
<evidence type="ECO:0000259" key="7">
    <source>
        <dbReference type="PROSITE" id="PS50110"/>
    </source>
</evidence>
<protein>
    <recommendedName>
        <fullName evidence="4">Protein-glutamate methylesterase/protein-glutamine glutaminase</fullName>
        <ecNumber evidence="4">3.1.1.61</ecNumber>
        <ecNumber evidence="4">3.5.1.44</ecNumber>
    </recommendedName>
</protein>
<dbReference type="PROSITE" id="PS50110">
    <property type="entry name" value="RESPONSE_REGULATORY"/>
    <property type="match status" value="1"/>
</dbReference>
<dbReference type="HAMAP" id="MF_00099">
    <property type="entry name" value="CheB_chemtxs"/>
    <property type="match status" value="1"/>
</dbReference>
<dbReference type="PANTHER" id="PTHR42872:SF3">
    <property type="entry name" value="PROTEIN-GLUTAMATE METHYLESTERASE_PROTEIN-GLUTAMINE GLUTAMINASE 1"/>
    <property type="match status" value="1"/>
</dbReference>
<feature type="domain" description="CheB-type methylesterase" evidence="8">
    <location>
        <begin position="151"/>
        <end position="349"/>
    </location>
</feature>
<dbReference type="SMART" id="SM00448">
    <property type="entry name" value="REC"/>
    <property type="match status" value="1"/>
</dbReference>
<dbReference type="EC" id="3.5.1.44" evidence="4"/>
<dbReference type="InterPro" id="IPR011006">
    <property type="entry name" value="CheY-like_superfamily"/>
</dbReference>
<feature type="active site" evidence="4 5">
    <location>
        <position position="170"/>
    </location>
</feature>
<keyword evidence="1 4" id="KW-0145">Chemotaxis</keyword>
<dbReference type="InterPro" id="IPR008248">
    <property type="entry name" value="CheB-like"/>
</dbReference>
<proteinExistence type="inferred from homology"/>
<dbReference type="SUPFAM" id="SSF52172">
    <property type="entry name" value="CheY-like"/>
    <property type="match status" value="1"/>
</dbReference>
<dbReference type="InterPro" id="IPR035909">
    <property type="entry name" value="CheB_C"/>
</dbReference>